<dbReference type="PROSITE" id="PS51898">
    <property type="entry name" value="TYR_RECOMBINASE"/>
    <property type="match status" value="1"/>
</dbReference>
<evidence type="ECO:0000313" key="5">
    <source>
        <dbReference type="Proteomes" id="UP001064206"/>
    </source>
</evidence>
<dbReference type="PANTHER" id="PTHR30349:SF36">
    <property type="entry name" value="PROPHAGE INTEGRASE INTR-RELATED"/>
    <property type="match status" value="1"/>
</dbReference>
<accession>A0A225TX50</accession>
<dbReference type="PROSITE" id="PS51900">
    <property type="entry name" value="CB"/>
    <property type="match status" value="1"/>
</dbReference>
<gene>
    <name evidence="4" type="ORF">N2J37_13170</name>
</gene>
<dbReference type="InterPro" id="IPR044068">
    <property type="entry name" value="CB"/>
</dbReference>
<dbReference type="GO" id="GO:0003677">
    <property type="term" value="F:DNA binding"/>
    <property type="evidence" value="ECO:0007669"/>
    <property type="project" value="UniProtKB-UniRule"/>
</dbReference>
<dbReference type="GO" id="GO:0006310">
    <property type="term" value="P:DNA recombination"/>
    <property type="evidence" value="ECO:0007669"/>
    <property type="project" value="UniProtKB-KW"/>
</dbReference>
<name>A0A225TX50_RAOOR</name>
<reference evidence="4" key="1">
    <citation type="submission" date="2022-09" db="EMBL/GenBank/DDBJ databases">
        <title>Multidrug resistance Raoultella ornithinolytica Strain MQB_Silv_108.</title>
        <authorList>
            <person name="Quintela-Baluja M."/>
        </authorList>
    </citation>
    <scope>NUCLEOTIDE SEQUENCE</scope>
    <source>
        <strain evidence="4">MQB_Silv_108</strain>
    </source>
</reference>
<evidence type="ECO:0000256" key="3">
    <source>
        <dbReference type="ARBA" id="ARBA00023172"/>
    </source>
</evidence>
<dbReference type="CDD" id="cd01189">
    <property type="entry name" value="INT_ICEBs1_C_like"/>
    <property type="match status" value="1"/>
</dbReference>
<organism evidence="4 5">
    <name type="scientific">Raoultella ornithinolytica</name>
    <name type="common">Klebsiella ornithinolytica</name>
    <dbReference type="NCBI Taxonomy" id="54291"/>
    <lineage>
        <taxon>Bacteria</taxon>
        <taxon>Pseudomonadati</taxon>
        <taxon>Pseudomonadota</taxon>
        <taxon>Gammaproteobacteria</taxon>
        <taxon>Enterobacterales</taxon>
        <taxon>Enterobacteriaceae</taxon>
        <taxon>Klebsiella/Raoultella group</taxon>
        <taxon>Raoultella</taxon>
    </lineage>
</organism>
<sequence>MKYPTGVENHGGTLRIWFIYKGVRVRESLGVPDTPKNRKTAGELRTSICYAIKTGNFNYAEQFPDSSNLAKFGEATQNLTLKELADRFLALKETEVAGTSINTYRTIIKNVLAVAGNNILASAVNKEKLLEIRKELLTGHHLPRPQYEVKEPGRSAVTVNNYMTNLFAIFQFGLENGYIEENPFKGISPLREERVKPDPLSREEFLRLIDACRHLQTKNMMSVAVYTGIRPGELCALSWEDIDLKAGTMMIRRNFAKGEFTVPKTQAGTNRVIHLIEPAIQALRSQAELTRLGKEHSVKVKLREYGRTDTQKCTFVFLPSVTARTLRYGDHFTVDSIRQTWDTAVKRAGIRHRKSYQTRHTYACWSLTAGANPSFIASQMGHADAQMLFQVYGKWMSENNDAQIAILNSKLSSFAPLVPHEILKTG</sequence>
<keyword evidence="2" id="KW-0238">DNA-binding</keyword>
<dbReference type="RefSeq" id="WP_071359486.1">
    <property type="nucleotide sequence ID" value="NZ_AP021983.1"/>
</dbReference>
<dbReference type="Pfam" id="PF00589">
    <property type="entry name" value="Phage_integrase"/>
    <property type="match status" value="1"/>
</dbReference>
<dbReference type="PANTHER" id="PTHR30349">
    <property type="entry name" value="PHAGE INTEGRASE-RELATED"/>
    <property type="match status" value="1"/>
</dbReference>
<protein>
    <submittedName>
        <fullName evidence="4">Site-specific integrase</fullName>
    </submittedName>
</protein>
<keyword evidence="3" id="KW-0233">DNA recombination</keyword>
<dbReference type="Pfam" id="PF12167">
    <property type="entry name" value="Arm-DNA-bind_2"/>
    <property type="match status" value="1"/>
</dbReference>
<dbReference type="SUPFAM" id="SSF56349">
    <property type="entry name" value="DNA breaking-rejoining enzymes"/>
    <property type="match status" value="1"/>
</dbReference>
<keyword evidence="1" id="KW-0229">DNA integration</keyword>
<dbReference type="AlphaFoldDB" id="A0A225TX50"/>
<dbReference type="Proteomes" id="UP001064206">
    <property type="component" value="Chromosome"/>
</dbReference>
<dbReference type="GO" id="GO:0015074">
    <property type="term" value="P:DNA integration"/>
    <property type="evidence" value="ECO:0007669"/>
    <property type="project" value="UniProtKB-KW"/>
</dbReference>
<proteinExistence type="predicted"/>
<dbReference type="InterPro" id="IPR050090">
    <property type="entry name" value="Tyrosine_recombinase_XerCD"/>
</dbReference>
<dbReference type="InterPro" id="IPR010998">
    <property type="entry name" value="Integrase_recombinase_N"/>
</dbReference>
<evidence type="ECO:0000256" key="2">
    <source>
        <dbReference type="ARBA" id="ARBA00023125"/>
    </source>
</evidence>
<evidence type="ECO:0000313" key="4">
    <source>
        <dbReference type="EMBL" id="UXE40619.1"/>
    </source>
</evidence>
<dbReference type="Gene3D" id="1.10.443.10">
    <property type="entry name" value="Intergrase catalytic core"/>
    <property type="match status" value="1"/>
</dbReference>
<dbReference type="InterPro" id="IPR002104">
    <property type="entry name" value="Integrase_catalytic"/>
</dbReference>
<dbReference type="InterPro" id="IPR011010">
    <property type="entry name" value="DNA_brk_join_enz"/>
</dbReference>
<dbReference type="EMBL" id="CP104450">
    <property type="protein sequence ID" value="UXE40619.1"/>
    <property type="molecule type" value="Genomic_DNA"/>
</dbReference>
<evidence type="ECO:0000256" key="1">
    <source>
        <dbReference type="ARBA" id="ARBA00022908"/>
    </source>
</evidence>
<dbReference type="Gene3D" id="1.10.150.130">
    <property type="match status" value="1"/>
</dbReference>
<dbReference type="InterPro" id="IPR013762">
    <property type="entry name" value="Integrase-like_cat_sf"/>
</dbReference>
<dbReference type="InterPro" id="IPR022000">
    <property type="entry name" value="Min27-like_integrase_DNA_bind"/>
</dbReference>